<reference evidence="1" key="2">
    <citation type="submission" date="2013-04" db="UniProtKB">
        <authorList>
            <consortium name="EnsemblPlants"/>
        </authorList>
    </citation>
    <scope>IDENTIFICATION</scope>
</reference>
<dbReference type="HOGENOM" id="CLU_1761583_0_0_1"/>
<keyword evidence="2" id="KW-1185">Reference proteome</keyword>
<evidence type="ECO:0008006" key="3">
    <source>
        <dbReference type="Google" id="ProtNLM"/>
    </source>
</evidence>
<evidence type="ECO:0000313" key="2">
    <source>
        <dbReference type="Proteomes" id="UP000006038"/>
    </source>
</evidence>
<protein>
    <recommendedName>
        <fullName evidence="3">Integrase catalytic domain-containing protein</fullName>
    </recommendedName>
</protein>
<dbReference type="EnsemblPlants" id="OB07G17330.1">
    <property type="protein sequence ID" value="OB07G17330.1"/>
    <property type="gene ID" value="OB07G17330"/>
</dbReference>
<accession>J3MK01</accession>
<dbReference type="AlphaFoldDB" id="J3MK01"/>
<dbReference type="Gramene" id="OB07G17330.1">
    <property type="protein sequence ID" value="OB07G17330.1"/>
    <property type="gene ID" value="OB07G17330"/>
</dbReference>
<reference evidence="1" key="1">
    <citation type="journal article" date="2013" name="Nat. Commun.">
        <title>Whole-genome sequencing of Oryza brachyantha reveals mechanisms underlying Oryza genome evolution.</title>
        <authorList>
            <person name="Chen J."/>
            <person name="Huang Q."/>
            <person name="Gao D."/>
            <person name="Wang J."/>
            <person name="Lang Y."/>
            <person name="Liu T."/>
            <person name="Li B."/>
            <person name="Bai Z."/>
            <person name="Luis Goicoechea J."/>
            <person name="Liang C."/>
            <person name="Chen C."/>
            <person name="Zhang W."/>
            <person name="Sun S."/>
            <person name="Liao Y."/>
            <person name="Zhang X."/>
            <person name="Yang L."/>
            <person name="Song C."/>
            <person name="Wang M."/>
            <person name="Shi J."/>
            <person name="Liu G."/>
            <person name="Liu J."/>
            <person name="Zhou H."/>
            <person name="Zhou W."/>
            <person name="Yu Q."/>
            <person name="An N."/>
            <person name="Chen Y."/>
            <person name="Cai Q."/>
            <person name="Wang B."/>
            <person name="Liu B."/>
            <person name="Min J."/>
            <person name="Huang Y."/>
            <person name="Wu H."/>
            <person name="Li Z."/>
            <person name="Zhang Y."/>
            <person name="Yin Y."/>
            <person name="Song W."/>
            <person name="Jiang J."/>
            <person name="Jackson S.A."/>
            <person name="Wing R.A."/>
            <person name="Wang J."/>
            <person name="Chen M."/>
        </authorList>
    </citation>
    <scope>NUCLEOTIDE SEQUENCE [LARGE SCALE GENOMIC DNA]</scope>
    <source>
        <strain evidence="1">cv. IRGC 101232</strain>
    </source>
</reference>
<name>J3MK01_ORYBR</name>
<evidence type="ECO:0000313" key="1">
    <source>
        <dbReference type="EnsemblPlants" id="OB07G17330.1"/>
    </source>
</evidence>
<organism evidence="1">
    <name type="scientific">Oryza brachyantha</name>
    <name type="common">malo sina</name>
    <dbReference type="NCBI Taxonomy" id="4533"/>
    <lineage>
        <taxon>Eukaryota</taxon>
        <taxon>Viridiplantae</taxon>
        <taxon>Streptophyta</taxon>
        <taxon>Embryophyta</taxon>
        <taxon>Tracheophyta</taxon>
        <taxon>Spermatophyta</taxon>
        <taxon>Magnoliopsida</taxon>
        <taxon>Liliopsida</taxon>
        <taxon>Poales</taxon>
        <taxon>Poaceae</taxon>
        <taxon>BOP clade</taxon>
        <taxon>Oryzoideae</taxon>
        <taxon>Oryzeae</taxon>
        <taxon>Oryzinae</taxon>
        <taxon>Oryza</taxon>
    </lineage>
</organism>
<proteinExistence type="predicted"/>
<sequence length="148" mass="16611">MGTPWLPTRGDLPFDSWRAKLELRHIPKWENTLVVELSRLAMCEPQPGTFEERLAHPSMRTNPLLREPEAVARTSETTQAPKIWGLNIVGPFKKAHGATGTSRSPSTFTKCPEAYPVVKIDKHLALKFIRGIIACFGVPNRINMDNLP</sequence>
<dbReference type="Proteomes" id="UP000006038">
    <property type="component" value="Chromosome 7"/>
</dbReference>